<dbReference type="InterPro" id="IPR036408">
    <property type="entry name" value="PSI_PsaA/B_sf"/>
</dbReference>
<evidence type="ECO:0000256" key="8">
    <source>
        <dbReference type="ARBA" id="ARBA00022531"/>
    </source>
</evidence>
<dbReference type="PIRSF" id="PIRSF002905">
    <property type="entry name" value="PSI_A"/>
    <property type="match status" value="1"/>
</dbReference>
<feature type="transmembrane region" description="Helical" evidence="24">
    <location>
        <begin position="393"/>
        <end position="415"/>
    </location>
</feature>
<keyword evidence="23" id="KW-0793">Thylakoid</keyword>
<evidence type="ECO:0000256" key="17">
    <source>
        <dbReference type="ARBA" id="ARBA00023004"/>
    </source>
</evidence>
<dbReference type="EMBL" id="KX525588">
    <property type="protein sequence ID" value="AOL58132.1"/>
    <property type="molecule type" value="Genomic_DNA"/>
</dbReference>
<feature type="transmembrane region" description="Helical" evidence="24">
    <location>
        <begin position="729"/>
        <end position="749"/>
    </location>
</feature>
<dbReference type="GO" id="GO:0009055">
    <property type="term" value="F:electron transfer activity"/>
    <property type="evidence" value="ECO:0007669"/>
    <property type="project" value="UniProtKB-UniRule"/>
</dbReference>
<gene>
    <name evidence="23 25" type="primary">psaA</name>
</gene>
<feature type="transmembrane region" description="Helical" evidence="24">
    <location>
        <begin position="73"/>
        <end position="93"/>
    </location>
</feature>
<evidence type="ECO:0000256" key="6">
    <source>
        <dbReference type="ARBA" id="ARBA00022485"/>
    </source>
</evidence>
<dbReference type="PRINTS" id="PR00257">
    <property type="entry name" value="PHOTSYSPSAAB"/>
</dbReference>
<keyword evidence="15 23" id="KW-0157">Chromophore</keyword>
<keyword evidence="13 23" id="KW-0249">Electron transport</keyword>
<dbReference type="GO" id="GO:0016491">
    <property type="term" value="F:oxidoreductase activity"/>
    <property type="evidence" value="ECO:0007669"/>
    <property type="project" value="UniProtKB-KW"/>
</dbReference>
<keyword evidence="9 23" id="KW-0812">Transmembrane</keyword>
<dbReference type="InterPro" id="IPR020586">
    <property type="entry name" value="PSI_PsaA/B_CS"/>
</dbReference>
<feature type="transmembrane region" description="Helical" evidence="24">
    <location>
        <begin position="294"/>
        <end position="312"/>
    </location>
</feature>
<keyword evidence="12 23" id="KW-0460">Magnesium</keyword>
<evidence type="ECO:0000256" key="4">
    <source>
        <dbReference type="ARBA" id="ARBA00017774"/>
    </source>
</evidence>
<keyword evidence="16 23" id="KW-0560">Oxidoreductase</keyword>
<feature type="binding site" evidence="23">
    <location>
        <position position="694"/>
    </location>
    <ligand>
        <name>phylloquinone</name>
        <dbReference type="ChEBI" id="CHEBI:18067"/>
        <label>A</label>
    </ligand>
</feature>
<feature type="transmembrane region" description="Helical" evidence="24">
    <location>
        <begin position="436"/>
        <end position="457"/>
    </location>
</feature>
<evidence type="ECO:0000256" key="22">
    <source>
        <dbReference type="ARBA" id="ARBA00048912"/>
    </source>
</evidence>
<keyword evidence="10 23" id="KW-0479">Metal-binding</keyword>
<feature type="transmembrane region" description="Helical" evidence="24">
    <location>
        <begin position="159"/>
        <end position="181"/>
    </location>
</feature>
<geneLocation type="plastid" evidence="25"/>
<evidence type="ECO:0000256" key="9">
    <source>
        <dbReference type="ARBA" id="ARBA00022692"/>
    </source>
</evidence>
<evidence type="ECO:0000256" key="15">
    <source>
        <dbReference type="ARBA" id="ARBA00022991"/>
    </source>
</evidence>
<keyword evidence="11 23" id="KW-0603">Photosystem I</keyword>
<evidence type="ECO:0000256" key="12">
    <source>
        <dbReference type="ARBA" id="ARBA00022842"/>
    </source>
</evidence>
<accession>A0A342RZI6</accession>
<evidence type="ECO:0000256" key="20">
    <source>
        <dbReference type="ARBA" id="ARBA00026002"/>
    </source>
</evidence>
<dbReference type="InterPro" id="IPR006243">
    <property type="entry name" value="PSI_PsaA"/>
</dbReference>
<dbReference type="GeneID" id="29072107"/>
<keyword evidence="17 23" id="KW-0408">Iron</keyword>
<evidence type="ECO:0000256" key="13">
    <source>
        <dbReference type="ARBA" id="ARBA00022982"/>
    </source>
</evidence>
<evidence type="ECO:0000256" key="19">
    <source>
        <dbReference type="ARBA" id="ARBA00023136"/>
    </source>
</evidence>
<evidence type="ECO:0000256" key="24">
    <source>
        <dbReference type="SAM" id="Phobius"/>
    </source>
</evidence>
<dbReference type="GO" id="GO:0000287">
    <property type="term" value="F:magnesium ion binding"/>
    <property type="evidence" value="ECO:0007669"/>
    <property type="project" value="UniProtKB-UniRule"/>
</dbReference>
<proteinExistence type="inferred from homology"/>
<dbReference type="GO" id="GO:0009535">
    <property type="term" value="C:chloroplast thylakoid membrane"/>
    <property type="evidence" value="ECO:0007669"/>
    <property type="project" value="TreeGrafter"/>
</dbReference>
<dbReference type="Gene3D" id="1.20.1130.10">
    <property type="entry name" value="Photosystem I PsaA/PsaB"/>
    <property type="match status" value="1"/>
</dbReference>
<dbReference type="InterPro" id="IPR001280">
    <property type="entry name" value="PSI_PsaA/B"/>
</dbReference>
<evidence type="ECO:0000256" key="18">
    <source>
        <dbReference type="ARBA" id="ARBA00023014"/>
    </source>
</evidence>
<dbReference type="AlphaFoldDB" id="A0A342RZI6"/>
<comment type="similarity">
    <text evidence="2 23">Belongs to the PsaA/PsaB family.</text>
</comment>
<reference evidence="25" key="1">
    <citation type="journal article" date="2016" name="Mitochondrial DNA Part B Resour">
        <title>Organellar genome analysis of the heteromorphic red alga Mastocarpus papillatus (Phyllophoraceae, Rhodophyta).</title>
        <authorList>
            <person name="Hughey J.R."/>
            <person name="Mumford T.F."/>
            <person name="Navarrete-Fernandez T.M."/>
            <person name="Huber S.R."/>
            <person name="Freese J.M."/>
            <person name="Murray E.M.C."/>
            <person name="Sissini M.N."/>
            <person name="Gentilhomme A."/>
        </authorList>
    </citation>
    <scope>NUCLEOTIDE SEQUENCE</scope>
</reference>
<comment type="catalytic activity">
    <reaction evidence="22 23">
        <text>reduced [plastocyanin] + hnu + oxidized [2Fe-2S]-[ferredoxin] = oxidized [plastocyanin] + reduced [2Fe-2S]-[ferredoxin]</text>
        <dbReference type="Rhea" id="RHEA:30407"/>
        <dbReference type="Rhea" id="RHEA-COMP:10000"/>
        <dbReference type="Rhea" id="RHEA-COMP:10001"/>
        <dbReference type="Rhea" id="RHEA-COMP:10039"/>
        <dbReference type="Rhea" id="RHEA-COMP:10040"/>
        <dbReference type="ChEBI" id="CHEBI:29036"/>
        <dbReference type="ChEBI" id="CHEBI:30212"/>
        <dbReference type="ChEBI" id="CHEBI:33737"/>
        <dbReference type="ChEBI" id="CHEBI:33738"/>
        <dbReference type="ChEBI" id="CHEBI:49552"/>
        <dbReference type="EC" id="1.97.1.12"/>
    </reaction>
</comment>
<keyword evidence="19 23" id="KW-0472">Membrane</keyword>
<feature type="transmembrane region" description="Helical" evidence="24">
    <location>
        <begin position="666"/>
        <end position="688"/>
    </location>
</feature>
<evidence type="ECO:0000256" key="14">
    <source>
        <dbReference type="ARBA" id="ARBA00022989"/>
    </source>
</evidence>
<evidence type="ECO:0000256" key="7">
    <source>
        <dbReference type="ARBA" id="ARBA00022494"/>
    </source>
</evidence>
<dbReference type="RefSeq" id="YP_009295648.1">
    <property type="nucleotide sequence ID" value="NC_031167.1"/>
</dbReference>
<keyword evidence="6 23" id="KW-0004">4Fe-4S</keyword>
<dbReference type="GO" id="GO:0016168">
    <property type="term" value="F:chlorophyll binding"/>
    <property type="evidence" value="ECO:0007669"/>
    <property type="project" value="UniProtKB-KW"/>
</dbReference>
<dbReference type="PANTHER" id="PTHR30128">
    <property type="entry name" value="OUTER MEMBRANE PROTEIN, OMPA-RELATED"/>
    <property type="match status" value="1"/>
</dbReference>
<evidence type="ECO:0000256" key="21">
    <source>
        <dbReference type="ARBA" id="ARBA00031004"/>
    </source>
</evidence>
<feature type="binding site" evidence="23">
    <location>
        <position position="584"/>
    </location>
    <ligand>
        <name>[4Fe-4S] cluster</name>
        <dbReference type="ChEBI" id="CHEBI:49883"/>
        <note>ligand shared between dimeric partners</note>
    </ligand>
</feature>
<dbReference type="GO" id="GO:0015979">
    <property type="term" value="P:photosynthesis"/>
    <property type="evidence" value="ECO:0007669"/>
    <property type="project" value="UniProtKB-UniRule"/>
</dbReference>
<evidence type="ECO:0000256" key="5">
    <source>
        <dbReference type="ARBA" id="ARBA00022448"/>
    </source>
</evidence>
<evidence type="ECO:0000256" key="1">
    <source>
        <dbReference type="ARBA" id="ARBA00004141"/>
    </source>
</evidence>
<comment type="subcellular location">
    <subcellularLocation>
        <location evidence="23">Cellular thylakoid membrane</location>
        <topology evidence="23">Multi-pass membrane protein</topology>
    </subcellularLocation>
    <subcellularLocation>
        <location evidence="1">Membrane</location>
        <topology evidence="1">Multi-pass membrane protein</topology>
    </subcellularLocation>
</comment>
<feature type="transmembrane region" description="Helical" evidence="24">
    <location>
        <begin position="533"/>
        <end position="556"/>
    </location>
</feature>
<dbReference type="EC" id="1.97.1.12" evidence="3 23"/>
<keyword evidence="7 23" id="KW-0148">Chlorophyll</keyword>
<dbReference type="PROSITE" id="PS00419">
    <property type="entry name" value="PHOTOSYSTEM_I_PSAAB"/>
    <property type="match status" value="1"/>
</dbReference>
<evidence type="ECO:0000256" key="16">
    <source>
        <dbReference type="ARBA" id="ARBA00023002"/>
    </source>
</evidence>
<protein>
    <recommendedName>
        <fullName evidence="4 23">Photosystem I P700 chlorophyll a apoprotein A1</fullName>
        <ecNumber evidence="3 23">1.97.1.12</ecNumber>
    </recommendedName>
    <alternativeName>
        <fullName evidence="21 23">PsaA</fullName>
    </alternativeName>
</protein>
<feature type="binding site" description="axial binding residue" evidence="23">
    <location>
        <position position="685"/>
    </location>
    <ligand>
        <name>chlorophyll a</name>
        <dbReference type="ChEBI" id="CHEBI:58416"/>
        <label>A3</label>
    </ligand>
    <ligandPart>
        <name>Mg</name>
        <dbReference type="ChEBI" id="CHEBI:25107"/>
    </ligandPart>
</feature>
<feature type="transmembrane region" description="Helical" evidence="24">
    <location>
        <begin position="592"/>
        <end position="612"/>
    </location>
</feature>
<sequence>MTISSQEQETKKVKVTVDKNSVSTSFEKWAKPGHFSRVLAKGPKTTTWIWNLHADAHDFDSHTSSLEEVSRKIFSAHFGQLAIIFLWLSGMYFHGARFSNYVAWLSNPTIIKPSAQIVWPIVGQEILNGDVGGGFQGIQITSGFFQLWRASGITTEFELYTTAVGGLFMSALMVFAGWFHYHKSAPKLEWFQNVESMMNHHLAGLLGLGCLGWAGHQIHVALPINKLLDAGISPQELPLPHEFLVNRELMSQLYPSFSKGILPFFTLNWNEYSDFLTFKGGLNPVTGGLWLSDVAHHHLALAVLFLIAGHMYRTNWGIGHSMKEILEAHKGPFTGEGHKGLYEILTTSWHAQLAINLAMIGSLSIIVAHHMYAMPPYPYIATDYPTQLSLFTHHMWIGGFCIVGAGAHASIFMVRDYNPAQNYNNVLDRIIRHRDAIISHLNWICIFLGFHSFGLYIHNDTMRALGRSQDMFSDTAIQLQPIFAQWVQNIHTLAPSNTSPNSLATASYAFGGEVISVSNKVAMMPISLGTADFMVHHIHAFTIHVAVLILVKGFLFSRNSRLIPDKSNLGFRFPCDGPGRGGTCQVSGWDHVFLGLFWMYNSLSIVLFHFSWKMQSDVWGSVTASGTVSHITGGNFAQSAITINGWLRDFLWAQASQVIQSYGSALSAYGLIFLGAHFVWAFSLMFLFSGRGYWQELIESIVWAHNKVKVAPSIQPRALSITQGRAVGVAHYLLGGIGTTWAFFLARIISVG</sequence>
<organism evidence="25">
    <name type="scientific">Mastocarpus papillatus</name>
    <dbReference type="NCBI Taxonomy" id="31436"/>
    <lineage>
        <taxon>Eukaryota</taxon>
        <taxon>Rhodophyta</taxon>
        <taxon>Florideophyceae</taxon>
        <taxon>Rhodymeniophycidae</taxon>
        <taxon>Gigartinales</taxon>
        <taxon>Phyllophoraceae</taxon>
        <taxon>Mastocarpus</taxon>
    </lineage>
</organism>
<dbReference type="SUPFAM" id="SSF81558">
    <property type="entry name" value="Photosystem I subunits PsaA/PsaB"/>
    <property type="match status" value="1"/>
</dbReference>
<feature type="binding site" evidence="23">
    <location>
        <position position="693"/>
    </location>
    <ligand>
        <name>chlorophyll a</name>
        <dbReference type="ChEBI" id="CHEBI:58416"/>
        <label>A3</label>
    </ligand>
</feature>
<evidence type="ECO:0000256" key="2">
    <source>
        <dbReference type="ARBA" id="ARBA00010598"/>
    </source>
</evidence>
<evidence type="ECO:0000256" key="10">
    <source>
        <dbReference type="ARBA" id="ARBA00022723"/>
    </source>
</evidence>
<dbReference type="Pfam" id="PF00223">
    <property type="entry name" value="PsaA_PsaB"/>
    <property type="match status" value="1"/>
</dbReference>
<evidence type="ECO:0000256" key="11">
    <source>
        <dbReference type="ARBA" id="ARBA00022836"/>
    </source>
</evidence>
<dbReference type="NCBIfam" id="TIGR01335">
    <property type="entry name" value="psaA"/>
    <property type="match status" value="1"/>
</dbReference>
<keyword evidence="5 23" id="KW-0813">Transport</keyword>
<keyword evidence="14 23" id="KW-1133">Transmembrane helix</keyword>
<evidence type="ECO:0000256" key="23">
    <source>
        <dbReference type="HAMAP-Rule" id="MF_00458"/>
    </source>
</evidence>
<feature type="transmembrane region" description="Helical" evidence="24">
    <location>
        <begin position="202"/>
        <end position="222"/>
    </location>
</feature>
<comment type="subunit">
    <text evidence="20">The PsaA/B heterodimer binds the P700 chlorophyll special pair and subsequent electron acceptors. PSI consists of a core antenna complex that captures photons, and an electron transfer chain that converts photonic excitation into a charge separation. The eukaryotic PSI reaction center is composed of at least 11 subunits.</text>
</comment>
<evidence type="ECO:0000256" key="3">
    <source>
        <dbReference type="ARBA" id="ARBA00013197"/>
    </source>
</evidence>
<dbReference type="HAMAP" id="MF_00458">
    <property type="entry name" value="PSI_PsaA"/>
    <property type="match status" value="1"/>
</dbReference>
<keyword evidence="8 23" id="KW-0602">Photosynthesis</keyword>
<feature type="binding site" evidence="23">
    <location>
        <position position="575"/>
    </location>
    <ligand>
        <name>[4Fe-4S] cluster</name>
        <dbReference type="ChEBI" id="CHEBI:49883"/>
        <note>ligand shared between dimeric partners</note>
    </ligand>
</feature>
<name>A0A342RZI6_9FLOR</name>
<dbReference type="GO" id="GO:0009522">
    <property type="term" value="C:photosystem I"/>
    <property type="evidence" value="ECO:0007669"/>
    <property type="project" value="UniProtKB-KW"/>
</dbReference>
<dbReference type="PANTHER" id="PTHR30128:SF19">
    <property type="entry name" value="PHOTOSYSTEM I P700 CHLOROPHYLL A APOPROTEIN A1-RELATED"/>
    <property type="match status" value="1"/>
</dbReference>
<evidence type="ECO:0000313" key="25">
    <source>
        <dbReference type="EMBL" id="AOL58132.1"/>
    </source>
</evidence>
<keyword evidence="18 23" id="KW-0411">Iron-sulfur</keyword>
<dbReference type="GO" id="GO:0051539">
    <property type="term" value="F:4 iron, 4 sulfur cluster binding"/>
    <property type="evidence" value="ECO:0007669"/>
    <property type="project" value="UniProtKB-KW"/>
</dbReference>
<feature type="transmembrane region" description="Helical" evidence="24">
    <location>
        <begin position="353"/>
        <end position="373"/>
    </location>
</feature>
<keyword evidence="25" id="KW-0934">Plastid</keyword>
<feature type="binding site" description="axial binding residue" evidence="23">
    <location>
        <position position="677"/>
    </location>
    <ligand>
        <name>chlorophyll a'</name>
        <dbReference type="ChEBI" id="CHEBI:189419"/>
        <label>A1</label>
    </ligand>
    <ligandPart>
        <name>Mg</name>
        <dbReference type="ChEBI" id="CHEBI:25107"/>
    </ligandPart>
</feature>
<dbReference type="FunFam" id="1.20.1130.10:FF:000001">
    <property type="entry name" value="Photosystem I P700 chlorophyll a apoprotein A2"/>
    <property type="match status" value="1"/>
</dbReference>